<keyword evidence="2" id="KW-1185">Reference proteome</keyword>
<dbReference type="InterPro" id="IPR008993">
    <property type="entry name" value="TIMP-like_OB-fold"/>
</dbReference>
<protein>
    <submittedName>
        <fullName evidence="1">Uncharacterized protein</fullName>
    </submittedName>
</protein>
<dbReference type="EMBL" id="JAVRHM010000008">
    <property type="protein sequence ID" value="MDT0689906.1"/>
    <property type="molecule type" value="Genomic_DNA"/>
</dbReference>
<accession>A0ABU3E1N0</accession>
<evidence type="ECO:0000313" key="2">
    <source>
        <dbReference type="Proteomes" id="UP001261624"/>
    </source>
</evidence>
<evidence type="ECO:0000313" key="1">
    <source>
        <dbReference type="EMBL" id="MDT0689906.1"/>
    </source>
</evidence>
<dbReference type="RefSeq" id="WP_311683892.1">
    <property type="nucleotide sequence ID" value="NZ_JAVRHM010000008.1"/>
</dbReference>
<comment type="caution">
    <text evidence="1">The sequence shown here is derived from an EMBL/GenBank/DDBJ whole genome shotgun (WGS) entry which is preliminary data.</text>
</comment>
<proteinExistence type="predicted"/>
<sequence length="129" mass="14987">MSMEEMVEEADVIFYGTVVGVEDQNDPVYAENVKYYTLGDDYAKIGGFEPVFKIIESFKGDLKDQLVDAKFHYQTEWTNCDRLYKIDYSYIFFGNYDDEGTIRTNICMMGGIVKDLALLEEIRDHTKIE</sequence>
<dbReference type="Gene3D" id="2.40.50.120">
    <property type="match status" value="1"/>
</dbReference>
<reference evidence="1 2" key="1">
    <citation type="submission" date="2023-09" db="EMBL/GenBank/DDBJ databases">
        <authorList>
            <person name="Rey-Velasco X."/>
        </authorList>
    </citation>
    <scope>NUCLEOTIDE SEQUENCE [LARGE SCALE GENOMIC DNA]</scope>
    <source>
        <strain evidence="1 2">F188</strain>
    </source>
</reference>
<dbReference type="SUPFAM" id="SSF50242">
    <property type="entry name" value="TIMP-like"/>
    <property type="match status" value="1"/>
</dbReference>
<name>A0ABU3E1N0_9FLAO</name>
<dbReference type="Proteomes" id="UP001261624">
    <property type="component" value="Unassembled WGS sequence"/>
</dbReference>
<gene>
    <name evidence="1" type="ORF">RM549_08920</name>
</gene>
<organism evidence="1 2">
    <name type="scientific">Autumnicola patrickiae</name>
    <dbReference type="NCBI Taxonomy" id="3075591"/>
    <lineage>
        <taxon>Bacteria</taxon>
        <taxon>Pseudomonadati</taxon>
        <taxon>Bacteroidota</taxon>
        <taxon>Flavobacteriia</taxon>
        <taxon>Flavobacteriales</taxon>
        <taxon>Flavobacteriaceae</taxon>
        <taxon>Autumnicola</taxon>
    </lineage>
</organism>